<dbReference type="AlphaFoldDB" id="A0A9C9EPI2"/>
<dbReference type="PANTHER" id="PTHR45528">
    <property type="entry name" value="SENSOR HISTIDINE KINASE CPXA"/>
    <property type="match status" value="1"/>
</dbReference>
<dbReference type="Gene3D" id="6.10.340.10">
    <property type="match status" value="1"/>
</dbReference>
<evidence type="ECO:0000313" key="14">
    <source>
        <dbReference type="EMBL" id="HEC79131.1"/>
    </source>
</evidence>
<organism evidence="14 15">
    <name type="scientific">candidate division WOR-3 bacterium</name>
    <dbReference type="NCBI Taxonomy" id="2052148"/>
    <lineage>
        <taxon>Bacteria</taxon>
        <taxon>Bacteria division WOR-3</taxon>
    </lineage>
</organism>
<dbReference type="GO" id="GO:0005524">
    <property type="term" value="F:ATP binding"/>
    <property type="evidence" value="ECO:0007669"/>
    <property type="project" value="UniProtKB-KW"/>
</dbReference>
<dbReference type="PANTHER" id="PTHR45528:SF1">
    <property type="entry name" value="SENSOR HISTIDINE KINASE CPXA"/>
    <property type="match status" value="1"/>
</dbReference>
<keyword evidence="8" id="KW-0418">Kinase</keyword>
<dbReference type="InterPro" id="IPR003660">
    <property type="entry name" value="HAMP_dom"/>
</dbReference>
<dbReference type="Pfam" id="PF00672">
    <property type="entry name" value="HAMP"/>
    <property type="match status" value="1"/>
</dbReference>
<dbReference type="GO" id="GO:0000160">
    <property type="term" value="P:phosphorelay signal transduction system"/>
    <property type="evidence" value="ECO:0007669"/>
    <property type="project" value="UniProtKB-KW"/>
</dbReference>
<dbReference type="SUPFAM" id="SSF158472">
    <property type="entry name" value="HAMP domain-like"/>
    <property type="match status" value="1"/>
</dbReference>
<evidence type="ECO:0000256" key="1">
    <source>
        <dbReference type="ARBA" id="ARBA00000085"/>
    </source>
</evidence>
<keyword evidence="11 12" id="KW-0472">Membrane</keyword>
<evidence type="ECO:0000256" key="11">
    <source>
        <dbReference type="ARBA" id="ARBA00023136"/>
    </source>
</evidence>
<dbReference type="EC" id="2.7.13.3" evidence="3"/>
<feature type="transmembrane region" description="Helical" evidence="12">
    <location>
        <begin position="20"/>
        <end position="46"/>
    </location>
</feature>
<sequence>MKRLRKKYIINKKYQYGAIIFALTIIFIIIFISIFVTHYFLLSTIIRKIEQTGYFPRGMELINLSFKPLVIVIPVIFILLALSYIVVIFISHRTAGPLYSLKKAMEQVGEGDLSVRLKFRKNDEIHDVAESFNRMVDGLRKKFGNFKSSSEK</sequence>
<feature type="transmembrane region" description="Helical" evidence="12">
    <location>
        <begin position="66"/>
        <end position="90"/>
    </location>
</feature>
<keyword evidence="5" id="KW-0597">Phosphoprotein</keyword>
<keyword evidence="6" id="KW-0808">Transferase</keyword>
<dbReference type="Proteomes" id="UP000885826">
    <property type="component" value="Unassembled WGS sequence"/>
</dbReference>
<evidence type="ECO:0000256" key="7">
    <source>
        <dbReference type="ARBA" id="ARBA00022741"/>
    </source>
</evidence>
<name>A0A9C9EPI2_UNCW3</name>
<protein>
    <recommendedName>
        <fullName evidence="3">histidine kinase</fullName>
        <ecNumber evidence="3">2.7.13.3</ecNumber>
    </recommendedName>
</protein>
<keyword evidence="12" id="KW-1133">Transmembrane helix</keyword>
<evidence type="ECO:0000313" key="15">
    <source>
        <dbReference type="Proteomes" id="UP000885826"/>
    </source>
</evidence>
<keyword evidence="4" id="KW-1003">Cell membrane</keyword>
<accession>A0A9C9EPI2</accession>
<reference evidence="14" key="1">
    <citation type="journal article" date="2020" name="mSystems">
        <title>Genome- and Community-Level Interaction Insights into Carbon Utilization and Element Cycling Functions of Hydrothermarchaeota in Hydrothermal Sediment.</title>
        <authorList>
            <person name="Zhou Z."/>
            <person name="Liu Y."/>
            <person name="Xu W."/>
            <person name="Pan J."/>
            <person name="Luo Z.H."/>
            <person name="Li M."/>
        </authorList>
    </citation>
    <scope>NUCLEOTIDE SEQUENCE</scope>
    <source>
        <strain evidence="14">HyVt-388</strain>
    </source>
</reference>
<comment type="catalytic activity">
    <reaction evidence="1">
        <text>ATP + protein L-histidine = ADP + protein N-phospho-L-histidine.</text>
        <dbReference type="EC" id="2.7.13.3"/>
    </reaction>
</comment>
<evidence type="ECO:0000256" key="5">
    <source>
        <dbReference type="ARBA" id="ARBA00022553"/>
    </source>
</evidence>
<dbReference type="InterPro" id="IPR050398">
    <property type="entry name" value="HssS/ArlS-like"/>
</dbReference>
<comment type="caution">
    <text evidence="14">The sequence shown here is derived from an EMBL/GenBank/DDBJ whole genome shotgun (WGS) entry which is preliminary data.</text>
</comment>
<evidence type="ECO:0000256" key="2">
    <source>
        <dbReference type="ARBA" id="ARBA00004651"/>
    </source>
</evidence>
<dbReference type="EMBL" id="DRIG01000090">
    <property type="protein sequence ID" value="HEC79131.1"/>
    <property type="molecule type" value="Genomic_DNA"/>
</dbReference>
<keyword evidence="9" id="KW-0067">ATP-binding</keyword>
<feature type="domain" description="HAMP" evidence="13">
    <location>
        <begin position="92"/>
        <end position="144"/>
    </location>
</feature>
<keyword evidence="10" id="KW-0902">Two-component regulatory system</keyword>
<keyword evidence="7" id="KW-0547">Nucleotide-binding</keyword>
<evidence type="ECO:0000256" key="9">
    <source>
        <dbReference type="ARBA" id="ARBA00022840"/>
    </source>
</evidence>
<evidence type="ECO:0000256" key="12">
    <source>
        <dbReference type="SAM" id="Phobius"/>
    </source>
</evidence>
<dbReference type="GO" id="GO:0004673">
    <property type="term" value="F:protein histidine kinase activity"/>
    <property type="evidence" value="ECO:0007669"/>
    <property type="project" value="UniProtKB-EC"/>
</dbReference>
<evidence type="ECO:0000259" key="13">
    <source>
        <dbReference type="PROSITE" id="PS50885"/>
    </source>
</evidence>
<comment type="subcellular location">
    <subcellularLocation>
        <location evidence="2">Cell membrane</location>
        <topology evidence="2">Multi-pass membrane protein</topology>
    </subcellularLocation>
</comment>
<evidence type="ECO:0000256" key="8">
    <source>
        <dbReference type="ARBA" id="ARBA00022777"/>
    </source>
</evidence>
<evidence type="ECO:0000256" key="6">
    <source>
        <dbReference type="ARBA" id="ARBA00022679"/>
    </source>
</evidence>
<dbReference type="SMART" id="SM00304">
    <property type="entry name" value="HAMP"/>
    <property type="match status" value="1"/>
</dbReference>
<keyword evidence="12" id="KW-0812">Transmembrane</keyword>
<evidence type="ECO:0000256" key="4">
    <source>
        <dbReference type="ARBA" id="ARBA00022475"/>
    </source>
</evidence>
<evidence type="ECO:0000256" key="10">
    <source>
        <dbReference type="ARBA" id="ARBA00023012"/>
    </source>
</evidence>
<evidence type="ECO:0000256" key="3">
    <source>
        <dbReference type="ARBA" id="ARBA00012438"/>
    </source>
</evidence>
<gene>
    <name evidence="14" type="ORF">ENI34_08340</name>
</gene>
<dbReference type="GO" id="GO:0005886">
    <property type="term" value="C:plasma membrane"/>
    <property type="evidence" value="ECO:0007669"/>
    <property type="project" value="UniProtKB-SubCell"/>
</dbReference>
<dbReference type="CDD" id="cd06225">
    <property type="entry name" value="HAMP"/>
    <property type="match status" value="1"/>
</dbReference>
<proteinExistence type="predicted"/>
<dbReference type="PROSITE" id="PS50885">
    <property type="entry name" value="HAMP"/>
    <property type="match status" value="1"/>
</dbReference>